<dbReference type="STRING" id="106549.A0A540KV03"/>
<comment type="caution">
    <text evidence="2">The sequence shown here is derived from an EMBL/GenBank/DDBJ whole genome shotgun (WGS) entry which is preliminary data.</text>
</comment>
<dbReference type="InterPro" id="IPR045888">
    <property type="entry name" value="Erv"/>
</dbReference>
<dbReference type="PANTHER" id="PTHR10984:SF55">
    <property type="entry name" value="ENDOPLASMIC RETICULUM VESICLE TRANSPORTER C-TERMINAL DOMAIN-CONTAINING PROTEIN"/>
    <property type="match status" value="1"/>
</dbReference>
<name>A0A540KV03_MALBA</name>
<keyword evidence="3" id="KW-1185">Reference proteome</keyword>
<dbReference type="InterPro" id="IPR012936">
    <property type="entry name" value="Erv_C"/>
</dbReference>
<feature type="domain" description="Endoplasmic reticulum vesicle transporter C-terminal" evidence="1">
    <location>
        <begin position="13"/>
        <end position="77"/>
    </location>
</feature>
<evidence type="ECO:0000259" key="1">
    <source>
        <dbReference type="Pfam" id="PF07970"/>
    </source>
</evidence>
<dbReference type="EMBL" id="VIEB01000929">
    <property type="protein sequence ID" value="TQD78058.1"/>
    <property type="molecule type" value="Genomic_DNA"/>
</dbReference>
<dbReference type="AlphaFoldDB" id="A0A540KV03"/>
<dbReference type="GO" id="GO:0005783">
    <property type="term" value="C:endoplasmic reticulum"/>
    <property type="evidence" value="ECO:0007669"/>
    <property type="project" value="TreeGrafter"/>
</dbReference>
<organism evidence="2 3">
    <name type="scientific">Malus baccata</name>
    <name type="common">Siberian crab apple</name>
    <name type="synonym">Pyrus baccata</name>
    <dbReference type="NCBI Taxonomy" id="106549"/>
    <lineage>
        <taxon>Eukaryota</taxon>
        <taxon>Viridiplantae</taxon>
        <taxon>Streptophyta</taxon>
        <taxon>Embryophyta</taxon>
        <taxon>Tracheophyta</taxon>
        <taxon>Spermatophyta</taxon>
        <taxon>Magnoliopsida</taxon>
        <taxon>eudicotyledons</taxon>
        <taxon>Gunneridae</taxon>
        <taxon>Pentapetalae</taxon>
        <taxon>rosids</taxon>
        <taxon>fabids</taxon>
        <taxon>Rosales</taxon>
        <taxon>Rosaceae</taxon>
        <taxon>Amygdaloideae</taxon>
        <taxon>Maleae</taxon>
        <taxon>Malus</taxon>
    </lineage>
</organism>
<dbReference type="Pfam" id="PF07970">
    <property type="entry name" value="COPIIcoated_ERV"/>
    <property type="match status" value="1"/>
</dbReference>
<gene>
    <name evidence="2" type="ORF">C1H46_036371</name>
</gene>
<dbReference type="GO" id="GO:0030134">
    <property type="term" value="C:COPII-coated ER to Golgi transport vesicle"/>
    <property type="evidence" value="ECO:0007669"/>
    <property type="project" value="TreeGrafter"/>
</dbReference>
<dbReference type="Proteomes" id="UP000315295">
    <property type="component" value="Unassembled WGS sequence"/>
</dbReference>
<reference evidence="2 3" key="1">
    <citation type="journal article" date="2019" name="G3 (Bethesda)">
        <title>Sequencing of a Wild Apple (Malus baccata) Genome Unravels the Differences Between Cultivated and Wild Apple Species Regarding Disease Resistance and Cold Tolerance.</title>
        <authorList>
            <person name="Chen X."/>
        </authorList>
    </citation>
    <scope>NUCLEOTIDE SEQUENCE [LARGE SCALE GENOMIC DNA]</scope>
    <source>
        <strain evidence="3">cv. Shandingzi</strain>
        <tissue evidence="2">Leaves</tissue>
    </source>
</reference>
<protein>
    <recommendedName>
        <fullName evidence="1">Endoplasmic reticulum vesicle transporter C-terminal domain-containing protein</fullName>
    </recommendedName>
</protein>
<dbReference type="PANTHER" id="PTHR10984">
    <property type="entry name" value="ENDOPLASMIC RETICULUM-GOLGI INTERMEDIATE COMPARTMENT PROTEIN"/>
    <property type="match status" value="1"/>
</dbReference>
<accession>A0A540KV03</accession>
<evidence type="ECO:0000313" key="2">
    <source>
        <dbReference type="EMBL" id="TQD78058.1"/>
    </source>
</evidence>
<evidence type="ECO:0000313" key="3">
    <source>
        <dbReference type="Proteomes" id="UP000315295"/>
    </source>
</evidence>
<sequence length="82" mass="9533">MTRSEPGCSVQWMQEKPGGMYQYFIKVVPTLYTNIRGRTIRSNQYSVTEHYKSSELGHSQLPPGVFFYYDLSPIKVCFLVDM</sequence>
<proteinExistence type="predicted"/>